<dbReference type="InterPro" id="IPR029058">
    <property type="entry name" value="AB_hydrolase_fold"/>
</dbReference>
<dbReference type="Gene3D" id="3.40.50.1820">
    <property type="entry name" value="alpha/beta hydrolase"/>
    <property type="match status" value="1"/>
</dbReference>
<gene>
    <name evidence="3" type="ORF">FHS87_000703</name>
</gene>
<dbReference type="SUPFAM" id="SSF53474">
    <property type="entry name" value="alpha/beta-Hydrolases"/>
    <property type="match status" value="1"/>
</dbReference>
<comment type="caution">
    <text evidence="3">The sequence shown here is derived from an EMBL/GenBank/DDBJ whole genome shotgun (WGS) entry which is preliminary data.</text>
</comment>
<dbReference type="AlphaFoldDB" id="A0A840XVC6"/>
<feature type="domain" description="Alpha/beta hydrolase fold-3" evidence="2">
    <location>
        <begin position="77"/>
        <end position="277"/>
    </location>
</feature>
<sequence length="302" mass="33168">MPSFRAWLVMALVRATRMKDKARDTARLPERVRMIQARGPASPGAARERRLRIERQGFGGYELITAAPREGDSRHHILYLHGGAYVFDLLDVHWRVIEGLIHRTGATVSIPIYPLAPARCWSDVFALVRPLHAALAERHGAENLTVMGDSAGGGMTLALAQEIRDAGEALPARLVLLSPWLDVVTDDPGVVAAEARDPMLAIPAARMAGRWYARDLSLRDPRVSPIYGSLRGLPPIAVFTGTRDMLNADSRRLRDKAAEEGADLIFREYDGLCHVWMALPMPEARQALDEAAAFMEAAAPGD</sequence>
<reference evidence="3 4" key="1">
    <citation type="submission" date="2020-08" db="EMBL/GenBank/DDBJ databases">
        <title>Genomic Encyclopedia of Type Strains, Phase IV (KMG-IV): sequencing the most valuable type-strain genomes for metagenomic binning, comparative biology and taxonomic classification.</title>
        <authorList>
            <person name="Goeker M."/>
        </authorList>
    </citation>
    <scope>NUCLEOTIDE SEQUENCE [LARGE SCALE GENOMIC DNA]</scope>
    <source>
        <strain evidence="3 4">DSM 25622</strain>
    </source>
</reference>
<name>A0A840XVC6_9PROT</name>
<dbReference type="GO" id="GO:0016787">
    <property type="term" value="F:hydrolase activity"/>
    <property type="evidence" value="ECO:0007669"/>
    <property type="project" value="UniProtKB-KW"/>
</dbReference>
<dbReference type="InterPro" id="IPR013094">
    <property type="entry name" value="AB_hydrolase_3"/>
</dbReference>
<dbReference type="PANTHER" id="PTHR48081">
    <property type="entry name" value="AB HYDROLASE SUPERFAMILY PROTEIN C4A8.06C"/>
    <property type="match status" value="1"/>
</dbReference>
<evidence type="ECO:0000256" key="1">
    <source>
        <dbReference type="ARBA" id="ARBA00022801"/>
    </source>
</evidence>
<evidence type="ECO:0000313" key="4">
    <source>
        <dbReference type="Proteomes" id="UP000580654"/>
    </source>
</evidence>
<evidence type="ECO:0000313" key="3">
    <source>
        <dbReference type="EMBL" id="MBB5692688.1"/>
    </source>
</evidence>
<dbReference type="Proteomes" id="UP000580654">
    <property type="component" value="Unassembled WGS sequence"/>
</dbReference>
<dbReference type="PANTHER" id="PTHR48081:SF8">
    <property type="entry name" value="ALPHA_BETA HYDROLASE FOLD-3 DOMAIN-CONTAINING PROTEIN-RELATED"/>
    <property type="match status" value="1"/>
</dbReference>
<dbReference type="InterPro" id="IPR050300">
    <property type="entry name" value="GDXG_lipolytic_enzyme"/>
</dbReference>
<protein>
    <submittedName>
        <fullName evidence="3">Acetyl esterase/lipase</fullName>
    </submittedName>
</protein>
<keyword evidence="4" id="KW-1185">Reference proteome</keyword>
<organism evidence="3 4">
    <name type="scientific">Muricoccus pecuniae</name>
    <dbReference type="NCBI Taxonomy" id="693023"/>
    <lineage>
        <taxon>Bacteria</taxon>
        <taxon>Pseudomonadati</taxon>
        <taxon>Pseudomonadota</taxon>
        <taxon>Alphaproteobacteria</taxon>
        <taxon>Acetobacterales</taxon>
        <taxon>Roseomonadaceae</taxon>
        <taxon>Muricoccus</taxon>
    </lineage>
</organism>
<keyword evidence="1" id="KW-0378">Hydrolase</keyword>
<proteinExistence type="predicted"/>
<dbReference type="EMBL" id="JACIJD010000002">
    <property type="protein sequence ID" value="MBB5692688.1"/>
    <property type="molecule type" value="Genomic_DNA"/>
</dbReference>
<dbReference type="Pfam" id="PF07859">
    <property type="entry name" value="Abhydrolase_3"/>
    <property type="match status" value="1"/>
</dbReference>
<dbReference type="RefSeq" id="WP_184513884.1">
    <property type="nucleotide sequence ID" value="NZ_JACIJD010000002.1"/>
</dbReference>
<accession>A0A840XVC6</accession>
<evidence type="ECO:0000259" key="2">
    <source>
        <dbReference type="Pfam" id="PF07859"/>
    </source>
</evidence>